<feature type="domain" description="Ice-binding protein C-terminal" evidence="2">
    <location>
        <begin position="258"/>
        <end position="279"/>
    </location>
</feature>
<protein>
    <recommendedName>
        <fullName evidence="2">Ice-binding protein C-terminal domain-containing protein</fullName>
    </recommendedName>
</protein>
<dbReference type="InterPro" id="IPR013424">
    <property type="entry name" value="Ice-binding_C"/>
</dbReference>
<dbReference type="NCBIfam" id="TIGR02595">
    <property type="entry name" value="PEP_CTERM"/>
    <property type="match status" value="1"/>
</dbReference>
<accession>A0AAT9FKI6</accession>
<feature type="signal peptide" evidence="1">
    <location>
        <begin position="1"/>
        <end position="39"/>
    </location>
</feature>
<dbReference type="EMBL" id="AP026866">
    <property type="protein sequence ID" value="BDS06469.1"/>
    <property type="molecule type" value="Genomic_DNA"/>
</dbReference>
<sequence>MKAPLKTSLKKQIPSSPMLINKITLTCATLACVTSNLSAAVLLTTSVNDVVSETDVSTQGTLIKAYNFTTLAGANPVASSTANGVDFLHVTMGSGNDNLRSGTTELSYLDGRPSNITTSHGAYGTGGLSGGYGELMNSAIYRNGTTSTGFQFGLGNLAAGTYELQIWISDTRTAGFNRSASLSLTTGVNLQTNTTFSSGTQNLGNLGTIDYNVGDTVGNLGQYITARFELTGSENGLVINGTASGANHQQINAFQLRAVPEPSSSLLLLAGALGLSLRRHRA</sequence>
<evidence type="ECO:0000313" key="3">
    <source>
        <dbReference type="EMBL" id="BDS06469.1"/>
    </source>
</evidence>
<organism evidence="3">
    <name type="scientific">Oceaniferula spumae</name>
    <dbReference type="NCBI Taxonomy" id="2979115"/>
    <lineage>
        <taxon>Bacteria</taxon>
        <taxon>Pseudomonadati</taxon>
        <taxon>Verrucomicrobiota</taxon>
        <taxon>Verrucomicrobiia</taxon>
        <taxon>Verrucomicrobiales</taxon>
        <taxon>Verrucomicrobiaceae</taxon>
        <taxon>Oceaniferula</taxon>
    </lineage>
</organism>
<dbReference type="KEGG" id="osu:NT6N_15090"/>
<proteinExistence type="predicted"/>
<dbReference type="AlphaFoldDB" id="A0AAT9FKI6"/>
<gene>
    <name evidence="3" type="ORF">NT6N_15090</name>
</gene>
<evidence type="ECO:0000256" key="1">
    <source>
        <dbReference type="SAM" id="SignalP"/>
    </source>
</evidence>
<name>A0AAT9FKI6_9BACT</name>
<evidence type="ECO:0000259" key="2">
    <source>
        <dbReference type="Pfam" id="PF07589"/>
    </source>
</evidence>
<keyword evidence="1" id="KW-0732">Signal</keyword>
<reference evidence="3" key="1">
    <citation type="submission" date="2024-07" db="EMBL/GenBank/DDBJ databases">
        <title>Complete genome sequence of Verrucomicrobiaceae bacterium NT6N.</title>
        <authorList>
            <person name="Huang C."/>
            <person name="Takami H."/>
            <person name="Hamasaki K."/>
        </authorList>
    </citation>
    <scope>NUCLEOTIDE SEQUENCE</scope>
    <source>
        <strain evidence="3">NT6N</strain>
    </source>
</reference>
<dbReference type="Pfam" id="PF07589">
    <property type="entry name" value="PEP-CTERM"/>
    <property type="match status" value="1"/>
</dbReference>
<feature type="chain" id="PRO_5043479277" description="Ice-binding protein C-terminal domain-containing protein" evidence="1">
    <location>
        <begin position="40"/>
        <end position="282"/>
    </location>
</feature>